<keyword evidence="10" id="KW-1185">Reference proteome</keyword>
<evidence type="ECO:0000313" key="10">
    <source>
        <dbReference type="Proteomes" id="UP000198651"/>
    </source>
</evidence>
<feature type="domain" description="GHMP kinase N-terminal" evidence="8">
    <location>
        <begin position="73"/>
        <end position="151"/>
    </location>
</feature>
<organism evidence="9 10">
    <name type="scientific">Candidatus Ichthyocystis hellenicum</name>
    <dbReference type="NCBI Taxonomy" id="1561003"/>
    <lineage>
        <taxon>Bacteria</taxon>
        <taxon>Pseudomonadati</taxon>
        <taxon>Pseudomonadota</taxon>
        <taxon>Betaproteobacteria</taxon>
        <taxon>Burkholderiales</taxon>
        <taxon>Candidatus Ichthyocystis</taxon>
    </lineage>
</organism>
<gene>
    <name evidence="7" type="primary">ispE</name>
    <name evidence="9" type="ORF">Ark11_0195</name>
</gene>
<dbReference type="OrthoDB" id="9809438at2"/>
<dbReference type="InterPro" id="IPR020568">
    <property type="entry name" value="Ribosomal_Su5_D2-typ_SF"/>
</dbReference>
<dbReference type="InterPro" id="IPR036554">
    <property type="entry name" value="GHMP_kinase_C_sf"/>
</dbReference>
<dbReference type="Proteomes" id="UP000198651">
    <property type="component" value="Chromosome I"/>
</dbReference>
<dbReference type="AlphaFoldDB" id="A0A0S4M448"/>
<dbReference type="GO" id="GO:0050515">
    <property type="term" value="F:4-(cytidine 5'-diphospho)-2-C-methyl-D-erythritol kinase activity"/>
    <property type="evidence" value="ECO:0007669"/>
    <property type="project" value="UniProtKB-UniRule"/>
</dbReference>
<dbReference type="Pfam" id="PF00288">
    <property type="entry name" value="GHMP_kinases_N"/>
    <property type="match status" value="1"/>
</dbReference>
<keyword evidence="4 7" id="KW-0418">Kinase</keyword>
<comment type="function">
    <text evidence="7">Catalyzes the phosphorylation of the position 2 hydroxy group of 4-diphosphocytidyl-2C-methyl-D-erythritol.</text>
</comment>
<keyword evidence="5 7" id="KW-0067">ATP-binding</keyword>
<dbReference type="InterPro" id="IPR004424">
    <property type="entry name" value="IspE"/>
</dbReference>
<dbReference type="PANTHER" id="PTHR43527">
    <property type="entry name" value="4-DIPHOSPHOCYTIDYL-2-C-METHYL-D-ERYTHRITOL KINASE, CHLOROPLASTIC"/>
    <property type="match status" value="1"/>
</dbReference>
<evidence type="ECO:0000256" key="5">
    <source>
        <dbReference type="ARBA" id="ARBA00022840"/>
    </source>
</evidence>
<dbReference type="PANTHER" id="PTHR43527:SF2">
    <property type="entry name" value="4-DIPHOSPHOCYTIDYL-2-C-METHYL-D-ERYTHRITOL KINASE, CHLOROPLASTIC"/>
    <property type="match status" value="1"/>
</dbReference>
<name>A0A0S4M448_9BURK</name>
<dbReference type="SUPFAM" id="SSF54211">
    <property type="entry name" value="Ribosomal protein S5 domain 2-like"/>
    <property type="match status" value="1"/>
</dbReference>
<evidence type="ECO:0000256" key="4">
    <source>
        <dbReference type="ARBA" id="ARBA00022777"/>
    </source>
</evidence>
<evidence type="ECO:0000256" key="1">
    <source>
        <dbReference type="ARBA" id="ARBA00017473"/>
    </source>
</evidence>
<evidence type="ECO:0000313" key="9">
    <source>
        <dbReference type="EMBL" id="CUT17053.1"/>
    </source>
</evidence>
<dbReference type="EC" id="2.7.1.148" evidence="7"/>
<dbReference type="GO" id="GO:0005524">
    <property type="term" value="F:ATP binding"/>
    <property type="evidence" value="ECO:0007669"/>
    <property type="project" value="UniProtKB-UniRule"/>
</dbReference>
<dbReference type="STRING" id="1561003.Ark11_0195"/>
<sequence length="303" mass="33822">MNDCKYHINRWWSPAKINLFLNVVNKRSDGYHEIQTGLVNITLCDTMSYHVTRSKNIHIDVQGLPTNCSATNNLAYKAAKLLQEKTGTSRGCRISLKKAIPTGSGLAGGSSNAATTLIALNLLWEINISNQQLQHIGLQLGQDVPFFISGKPSWGIEKGGIIKTIPDNNFLIPQYCILIAPRIHVTSATIYENLKEPRGKIYQLFDKKAYQHGNDLEETVLNLHPNIKDAKTWLSNWGIPQISGSGGSIFCLLEKLETAIEIARNPKTSQLGDVFVTKILRQHPHYHMSHNFYLNSSMASSKK</sequence>
<dbReference type="InterPro" id="IPR014721">
    <property type="entry name" value="Ribsml_uS5_D2-typ_fold_subgr"/>
</dbReference>
<dbReference type="GO" id="GO:0019288">
    <property type="term" value="P:isopentenyl diphosphate biosynthetic process, methylerythritol 4-phosphate pathway"/>
    <property type="evidence" value="ECO:0007669"/>
    <property type="project" value="UniProtKB-UniRule"/>
</dbReference>
<comment type="similarity">
    <text evidence="7">Belongs to the GHMP kinase family. IspE subfamily.</text>
</comment>
<dbReference type="EMBL" id="LN906597">
    <property type="protein sequence ID" value="CUT17053.1"/>
    <property type="molecule type" value="Genomic_DNA"/>
</dbReference>
<keyword evidence="2 7" id="KW-0808">Transferase</keyword>
<proteinExistence type="inferred from homology"/>
<feature type="active site" evidence="7">
    <location>
        <position position="16"/>
    </location>
</feature>
<feature type="active site" evidence="7">
    <location>
        <position position="143"/>
    </location>
</feature>
<dbReference type="RefSeq" id="WP_092486481.1">
    <property type="nucleotide sequence ID" value="NZ_FLSL01000087.1"/>
</dbReference>
<evidence type="ECO:0000256" key="3">
    <source>
        <dbReference type="ARBA" id="ARBA00022741"/>
    </source>
</evidence>
<comment type="pathway">
    <text evidence="7">Isoprenoid biosynthesis; isopentenyl diphosphate biosynthesis via DXP pathway; isopentenyl diphosphate from 1-deoxy-D-xylulose 5-phosphate: step 3/6.</text>
</comment>
<dbReference type="Gene3D" id="3.30.230.10">
    <property type="match status" value="1"/>
</dbReference>
<dbReference type="NCBIfam" id="TIGR00154">
    <property type="entry name" value="ispE"/>
    <property type="match status" value="1"/>
</dbReference>
<dbReference type="UniPathway" id="UPA00056">
    <property type="reaction ID" value="UER00094"/>
</dbReference>
<evidence type="ECO:0000256" key="6">
    <source>
        <dbReference type="ARBA" id="ARBA00023229"/>
    </source>
</evidence>
<reference evidence="10" key="1">
    <citation type="submission" date="2015-11" db="EMBL/GenBank/DDBJ databases">
        <authorList>
            <person name="Seth-Smith H.M.B."/>
        </authorList>
    </citation>
    <scope>NUCLEOTIDE SEQUENCE [LARGE SCALE GENOMIC DNA]</scope>
    <source>
        <strain evidence="10">2013Ark11</strain>
    </source>
</reference>
<evidence type="ECO:0000259" key="8">
    <source>
        <dbReference type="Pfam" id="PF00288"/>
    </source>
</evidence>
<accession>A0A0S4M448</accession>
<protein>
    <recommendedName>
        <fullName evidence="1 7">4-diphosphocytidyl-2-C-methyl-D-erythritol kinase</fullName>
        <shortName evidence="7">CMK</shortName>
        <ecNumber evidence="7">2.7.1.148</ecNumber>
    </recommendedName>
    <alternativeName>
        <fullName evidence="7">4-(cytidine-5'-diphospho)-2-C-methyl-D-erythritol kinase</fullName>
    </alternativeName>
</protein>
<dbReference type="PATRIC" id="fig|1561003.3.peg.193"/>
<dbReference type="GO" id="GO:0016114">
    <property type="term" value="P:terpenoid biosynthetic process"/>
    <property type="evidence" value="ECO:0007669"/>
    <property type="project" value="UniProtKB-UniRule"/>
</dbReference>
<keyword evidence="6 7" id="KW-0414">Isoprene biosynthesis</keyword>
<evidence type="ECO:0000256" key="2">
    <source>
        <dbReference type="ARBA" id="ARBA00022679"/>
    </source>
</evidence>
<comment type="catalytic activity">
    <reaction evidence="7">
        <text>4-CDP-2-C-methyl-D-erythritol + ATP = 4-CDP-2-C-methyl-D-erythritol 2-phosphate + ADP + H(+)</text>
        <dbReference type="Rhea" id="RHEA:18437"/>
        <dbReference type="ChEBI" id="CHEBI:15378"/>
        <dbReference type="ChEBI" id="CHEBI:30616"/>
        <dbReference type="ChEBI" id="CHEBI:57823"/>
        <dbReference type="ChEBI" id="CHEBI:57919"/>
        <dbReference type="ChEBI" id="CHEBI:456216"/>
        <dbReference type="EC" id="2.7.1.148"/>
    </reaction>
</comment>
<dbReference type="HAMAP" id="MF_00061">
    <property type="entry name" value="IspE"/>
    <property type="match status" value="1"/>
</dbReference>
<dbReference type="PIRSF" id="PIRSF010376">
    <property type="entry name" value="IspE"/>
    <property type="match status" value="1"/>
</dbReference>
<dbReference type="SUPFAM" id="SSF55060">
    <property type="entry name" value="GHMP Kinase, C-terminal domain"/>
    <property type="match status" value="1"/>
</dbReference>
<keyword evidence="3 7" id="KW-0547">Nucleotide-binding</keyword>
<dbReference type="InterPro" id="IPR006204">
    <property type="entry name" value="GHMP_kinase_N_dom"/>
</dbReference>
<feature type="binding site" evidence="7">
    <location>
        <begin position="101"/>
        <end position="111"/>
    </location>
    <ligand>
        <name>ATP</name>
        <dbReference type="ChEBI" id="CHEBI:30616"/>
    </ligand>
</feature>
<dbReference type="Gene3D" id="3.30.70.890">
    <property type="entry name" value="GHMP kinase, C-terminal domain"/>
    <property type="match status" value="1"/>
</dbReference>
<evidence type="ECO:0000256" key="7">
    <source>
        <dbReference type="HAMAP-Rule" id="MF_00061"/>
    </source>
</evidence>